<dbReference type="AlphaFoldDB" id="A0A8S9KLJ1"/>
<gene>
    <name evidence="3" type="ORF">F2Q70_00043739</name>
</gene>
<evidence type="ECO:0000256" key="2">
    <source>
        <dbReference type="ARBA" id="ARBA00022737"/>
    </source>
</evidence>
<evidence type="ECO:0000313" key="3">
    <source>
        <dbReference type="EMBL" id="KAF2594647.1"/>
    </source>
</evidence>
<sequence>MEYLPSLKLLDWNSYPRKRLPPKFRPECLIELRMQFSKLEKLWGGVQVGPLLIYIYVSDMIQPKFNNNLHLICCVAACKSQEDRFELFLQVERDPKSFGNFKSRDTETCIL</sequence>
<accession>A0A8S9KLJ1</accession>
<protein>
    <submittedName>
        <fullName evidence="3">Uncharacterized protein</fullName>
    </submittedName>
</protein>
<name>A0A8S9KLJ1_BRACR</name>
<keyword evidence="1" id="KW-0433">Leucine-rich repeat</keyword>
<dbReference type="InterPro" id="IPR011713">
    <property type="entry name" value="Leu-rich_rpt_3"/>
</dbReference>
<organism evidence="3">
    <name type="scientific">Brassica cretica</name>
    <name type="common">Mustard</name>
    <dbReference type="NCBI Taxonomy" id="69181"/>
    <lineage>
        <taxon>Eukaryota</taxon>
        <taxon>Viridiplantae</taxon>
        <taxon>Streptophyta</taxon>
        <taxon>Embryophyta</taxon>
        <taxon>Tracheophyta</taxon>
        <taxon>Spermatophyta</taxon>
        <taxon>Magnoliopsida</taxon>
        <taxon>eudicotyledons</taxon>
        <taxon>Gunneridae</taxon>
        <taxon>Pentapetalae</taxon>
        <taxon>rosids</taxon>
        <taxon>malvids</taxon>
        <taxon>Brassicales</taxon>
        <taxon>Brassicaceae</taxon>
        <taxon>Brassiceae</taxon>
        <taxon>Brassica</taxon>
    </lineage>
</organism>
<proteinExistence type="predicted"/>
<reference evidence="3" key="1">
    <citation type="submission" date="2019-12" db="EMBL/GenBank/DDBJ databases">
        <title>Genome sequencing and annotation of Brassica cretica.</title>
        <authorList>
            <person name="Studholme D.J."/>
            <person name="Sarris P.F."/>
        </authorList>
    </citation>
    <scope>NUCLEOTIDE SEQUENCE</scope>
    <source>
        <strain evidence="3">PFS-102/07</strain>
        <tissue evidence="3">Leaf</tissue>
    </source>
</reference>
<dbReference type="EMBL" id="QGKY02000164">
    <property type="protein sequence ID" value="KAF2594647.1"/>
    <property type="molecule type" value="Genomic_DNA"/>
</dbReference>
<keyword evidence="2" id="KW-0677">Repeat</keyword>
<comment type="caution">
    <text evidence="3">The sequence shown here is derived from an EMBL/GenBank/DDBJ whole genome shotgun (WGS) entry which is preliminary data.</text>
</comment>
<evidence type="ECO:0000256" key="1">
    <source>
        <dbReference type="ARBA" id="ARBA00022614"/>
    </source>
</evidence>
<dbReference type="Pfam" id="PF07725">
    <property type="entry name" value="LRR_3"/>
    <property type="match status" value="1"/>
</dbReference>